<dbReference type="PANTHER" id="PTHR47099">
    <property type="entry name" value="METHYLCOBAMIDE:COM METHYLTRANSFERASE MTBA"/>
    <property type="match status" value="1"/>
</dbReference>
<dbReference type="AlphaFoldDB" id="A0A1F2WHP4"/>
<dbReference type="PANTHER" id="PTHR47099:SF1">
    <property type="entry name" value="METHYLCOBAMIDE:COM METHYLTRANSFERASE MTBA"/>
    <property type="match status" value="1"/>
</dbReference>
<dbReference type="InterPro" id="IPR038071">
    <property type="entry name" value="UROD/MetE-like_sf"/>
</dbReference>
<protein>
    <recommendedName>
        <fullName evidence="1">Uroporphyrinogen decarboxylase (URO-D) domain-containing protein</fullName>
    </recommendedName>
</protein>
<dbReference type="InterPro" id="IPR052024">
    <property type="entry name" value="Methanogen_methyltrans"/>
</dbReference>
<dbReference type="GO" id="GO:0006779">
    <property type="term" value="P:porphyrin-containing compound biosynthetic process"/>
    <property type="evidence" value="ECO:0007669"/>
    <property type="project" value="InterPro"/>
</dbReference>
<reference evidence="2 3" key="1">
    <citation type="journal article" date="2016" name="Nat. Commun.">
        <title>Thousands of microbial genomes shed light on interconnected biogeochemical processes in an aquifer system.</title>
        <authorList>
            <person name="Anantharaman K."/>
            <person name="Brown C.T."/>
            <person name="Hug L.A."/>
            <person name="Sharon I."/>
            <person name="Castelle C.J."/>
            <person name="Probst A.J."/>
            <person name="Thomas B.C."/>
            <person name="Singh A."/>
            <person name="Wilkins M.J."/>
            <person name="Karaoz U."/>
            <person name="Brodie E.L."/>
            <person name="Williams K.H."/>
            <person name="Hubbard S.S."/>
            <person name="Banfield J.F."/>
        </authorList>
    </citation>
    <scope>NUCLEOTIDE SEQUENCE [LARGE SCALE GENOMIC DNA]</scope>
</reference>
<dbReference type="Gene3D" id="3.20.20.210">
    <property type="match status" value="1"/>
</dbReference>
<gene>
    <name evidence="2" type="ORF">A2Y75_04045</name>
</gene>
<comment type="caution">
    <text evidence="2">The sequence shown here is derived from an EMBL/GenBank/DDBJ whole genome shotgun (WGS) entry which is preliminary data.</text>
</comment>
<proteinExistence type="predicted"/>
<evidence type="ECO:0000259" key="1">
    <source>
        <dbReference type="Pfam" id="PF01208"/>
    </source>
</evidence>
<dbReference type="GO" id="GO:0004853">
    <property type="term" value="F:uroporphyrinogen decarboxylase activity"/>
    <property type="evidence" value="ECO:0007669"/>
    <property type="project" value="InterPro"/>
</dbReference>
<feature type="domain" description="Uroporphyrinogen decarboxylase (URO-D)" evidence="1">
    <location>
        <begin position="4"/>
        <end position="335"/>
    </location>
</feature>
<sequence length="338" mass="36380">MNRRELLFGALAGQATDRFPVIGPGGLINVINRSVIDRLGIPLPAAHYSGMMMAELAAAAYDMVGFDNVGLPLCLTVEAEALGSKVGMGDATTLPHIIAFPDVPIEEIIDNALPALLNHGRLPQVLRAVELVHSMKPQAPVIANLAGPATLAASLIRPSDMIQLLQKNPGLLNRLLEGVISFLCAYAEALVESGADIIMINEPAARSGSYMGFDLFHNVVPYLNELSRYAHLGGAKLILHVCGGRIDHVKMCKETQIDAYSFEAEIDPGEAKEILGKPVIGTVPASLIHYFPPEMVLEETLMAVRRGADMMCPPCSLGLEMPFQNLRIMKEASHRFGA</sequence>
<evidence type="ECO:0000313" key="2">
    <source>
        <dbReference type="EMBL" id="OFW56377.1"/>
    </source>
</evidence>
<dbReference type="Proteomes" id="UP000177876">
    <property type="component" value="Unassembled WGS sequence"/>
</dbReference>
<dbReference type="Pfam" id="PF01208">
    <property type="entry name" value="URO-D"/>
    <property type="match status" value="1"/>
</dbReference>
<dbReference type="SUPFAM" id="SSF51726">
    <property type="entry name" value="UROD/MetE-like"/>
    <property type="match status" value="1"/>
</dbReference>
<dbReference type="STRING" id="1797197.A2Y75_04045"/>
<evidence type="ECO:0000313" key="3">
    <source>
        <dbReference type="Proteomes" id="UP000177876"/>
    </source>
</evidence>
<organism evidence="2 3">
    <name type="scientific">Candidatus Solincola sediminis</name>
    <dbReference type="NCBI Taxonomy" id="1797199"/>
    <lineage>
        <taxon>Bacteria</taxon>
        <taxon>Bacillati</taxon>
        <taxon>Actinomycetota</taxon>
        <taxon>Candidatus Geothermincolia</taxon>
        <taxon>Candidatus Geothermincolales</taxon>
        <taxon>Candidatus Geothermincolaceae</taxon>
        <taxon>Candidatus Solincola</taxon>
    </lineage>
</organism>
<name>A0A1F2WHP4_9ACTN</name>
<dbReference type="EMBL" id="MELK01000047">
    <property type="protein sequence ID" value="OFW56377.1"/>
    <property type="molecule type" value="Genomic_DNA"/>
</dbReference>
<accession>A0A1F2WHP4</accession>
<dbReference type="InterPro" id="IPR000257">
    <property type="entry name" value="Uroporphyrinogen_deCOase"/>
</dbReference>